<evidence type="ECO:0000313" key="1">
    <source>
        <dbReference type="EMBL" id="MBM7811124.1"/>
    </source>
</evidence>
<evidence type="ECO:0000313" key="2">
    <source>
        <dbReference type="EMBL" id="QTR05056.1"/>
    </source>
</evidence>
<dbReference type="Proteomes" id="UP001195724">
    <property type="component" value="Unassembled WGS sequence"/>
</dbReference>
<keyword evidence="4" id="KW-1185">Reference proteome</keyword>
<reference evidence="2" key="2">
    <citation type="submission" date="2021-04" db="EMBL/GenBank/DDBJ databases">
        <title>Saccharothrix algeriensis WGS.</title>
        <authorList>
            <person name="Stuskova K."/>
            <person name="Hakalova E."/>
            <person name="Tebbal A.B."/>
            <person name="Eichmeier A."/>
        </authorList>
    </citation>
    <scope>NUCLEOTIDE SEQUENCE</scope>
    <source>
        <strain evidence="2">NRRL B-24137</strain>
    </source>
</reference>
<dbReference type="EMBL" id="CP072788">
    <property type="protein sequence ID" value="QTR05056.1"/>
    <property type="molecule type" value="Genomic_DNA"/>
</dbReference>
<evidence type="ECO:0000313" key="4">
    <source>
        <dbReference type="Proteomes" id="UP001195724"/>
    </source>
</evidence>
<reference evidence="1 4" key="1">
    <citation type="submission" date="2021-01" db="EMBL/GenBank/DDBJ databases">
        <title>Sequencing the genomes of 1000 actinobacteria strains.</title>
        <authorList>
            <person name="Klenk H.-P."/>
        </authorList>
    </citation>
    <scope>NUCLEOTIDE SEQUENCE [LARGE SCALE GENOMIC DNA]</scope>
    <source>
        <strain evidence="1 4">DSM 44581</strain>
    </source>
</reference>
<dbReference type="AlphaFoldDB" id="A0A8T8I2S6"/>
<sequence>MKRSALVDVVVRSTVDVAVLRSSLRDNPFADLAIGVADDGVVAVAADGDVAVFVGGYVKCLAEEGVWRSVVRTLWAWRVERLGFGVLRRHGLPLWCDRHRVEPSPCGRLEPR</sequence>
<dbReference type="RefSeq" id="WP_204842000.1">
    <property type="nucleotide sequence ID" value="NZ_JAFBCL010000001.1"/>
</dbReference>
<name>A0A8T8I2S6_9PSEU</name>
<accession>A0A8T8I2S6</accession>
<protein>
    <submittedName>
        <fullName evidence="2">Uncharacterized protein</fullName>
    </submittedName>
</protein>
<dbReference type="EMBL" id="JAFBCL010000001">
    <property type="protein sequence ID" value="MBM7811124.1"/>
    <property type="molecule type" value="Genomic_DNA"/>
</dbReference>
<gene>
    <name evidence="2" type="ORF">J7S33_10240</name>
    <name evidence="1" type="ORF">JOE68_001989</name>
</gene>
<organism evidence="2 3">
    <name type="scientific">Saccharothrix algeriensis</name>
    <dbReference type="NCBI Taxonomy" id="173560"/>
    <lineage>
        <taxon>Bacteria</taxon>
        <taxon>Bacillati</taxon>
        <taxon>Actinomycetota</taxon>
        <taxon>Actinomycetes</taxon>
        <taxon>Pseudonocardiales</taxon>
        <taxon>Pseudonocardiaceae</taxon>
        <taxon>Saccharothrix</taxon>
    </lineage>
</organism>
<proteinExistence type="predicted"/>
<evidence type="ECO:0000313" key="3">
    <source>
        <dbReference type="Proteomes" id="UP000671828"/>
    </source>
</evidence>
<dbReference type="Proteomes" id="UP000671828">
    <property type="component" value="Chromosome"/>
</dbReference>